<accession>A0ABP9J369</accession>
<comment type="caution">
    <text evidence="1">The sequence shown here is derived from an EMBL/GenBank/DDBJ whole genome shotgun (WGS) entry which is preliminary data.</text>
</comment>
<organism evidence="1 2">
    <name type="scientific">Streptomyces siamensis</name>
    <dbReference type="NCBI Taxonomy" id="1274986"/>
    <lineage>
        <taxon>Bacteria</taxon>
        <taxon>Bacillati</taxon>
        <taxon>Actinomycetota</taxon>
        <taxon>Actinomycetes</taxon>
        <taxon>Kitasatosporales</taxon>
        <taxon>Streptomycetaceae</taxon>
        <taxon>Streptomyces</taxon>
    </lineage>
</organism>
<name>A0ABP9J369_9ACTN</name>
<evidence type="ECO:0000313" key="1">
    <source>
        <dbReference type="EMBL" id="GAA5017507.1"/>
    </source>
</evidence>
<evidence type="ECO:0000313" key="2">
    <source>
        <dbReference type="Proteomes" id="UP001501759"/>
    </source>
</evidence>
<proteinExistence type="predicted"/>
<protein>
    <recommendedName>
        <fullName evidence="3">Transferase</fullName>
    </recommendedName>
</protein>
<dbReference type="EMBL" id="BAABKB010000016">
    <property type="protein sequence ID" value="GAA5017507.1"/>
    <property type="molecule type" value="Genomic_DNA"/>
</dbReference>
<sequence>MNAINSSEPWTDCTIAADGRITFLARLPPAARPQLLLRLRPKKGQPETTCHLLDLEPAGDDRRSAVLHTRPVLTEGRWDVFLLQEPGGERHKLRPGPRDLRALVDGHARDWSSPVAVRVPYVTKDGHLAIRAWLRTVHAEADRIKTTNRSVTVTARLHGTSFGDSPVVRLRLRGTSTVRDLDPQVENDRRTFSFTTGWAELADQAGDGGGVWDVFVRPAAGAPLTRIGRLLDDVADRKEIFVYPAVPVGTALVRPYYTVDNDLSLEVTQPDPARGT</sequence>
<evidence type="ECO:0008006" key="3">
    <source>
        <dbReference type="Google" id="ProtNLM"/>
    </source>
</evidence>
<dbReference type="Proteomes" id="UP001501759">
    <property type="component" value="Unassembled WGS sequence"/>
</dbReference>
<reference evidence="2" key="1">
    <citation type="journal article" date="2019" name="Int. J. Syst. Evol. Microbiol.">
        <title>The Global Catalogue of Microorganisms (GCM) 10K type strain sequencing project: providing services to taxonomists for standard genome sequencing and annotation.</title>
        <authorList>
            <consortium name="The Broad Institute Genomics Platform"/>
            <consortium name="The Broad Institute Genome Sequencing Center for Infectious Disease"/>
            <person name="Wu L."/>
            <person name="Ma J."/>
        </authorList>
    </citation>
    <scope>NUCLEOTIDE SEQUENCE [LARGE SCALE GENOMIC DNA]</scope>
    <source>
        <strain evidence="2">JCM 18409</strain>
    </source>
</reference>
<dbReference type="RefSeq" id="WP_345651808.1">
    <property type="nucleotide sequence ID" value="NZ_BAABKB010000016.1"/>
</dbReference>
<gene>
    <name evidence="1" type="ORF">GCM10023335_44160</name>
</gene>
<keyword evidence="2" id="KW-1185">Reference proteome</keyword>